<sequence length="428" mass="49600">MKGYLFIFFLAMNSISILSQTENQLIKENAPTVFINCWYCDMNFIKEQIPVINYVNDRKDSEIEILFTSRKTGAGGNEYTLYFYGNKTFEGVEDTIVFYTTPSESQDILRIKTVNAIKLGLVRYLAKTQLADKIIISFKTQQENKVIQEDDWDYWVFSTSINGNFNGQERNNYYYFNGSVTASRTTEELKLKFRFYNSYNESQFKFDSPNGEIKYTSISRSQNFNAYLYFAIDNNWSWGVEAEASKSTFLNIDYSFNISPAIEFNVFPYSESNKKQLRISYRASPTFNKYLSETIFFKTKEFLISQELDLDFTLIEPWGTTDISLSGANYFQDIRKYELEVYTSLSWQLFKGFSFSIYGGYSKIRNQIYLPRAGASYEEVLLQRKQLETGYSYWGGFGISFTFGSIYNNIVNPRFGAGGGGTTIIISN</sequence>
<dbReference type="Gene3D" id="2.40.170.20">
    <property type="entry name" value="TonB-dependent receptor, beta-barrel domain"/>
    <property type="match status" value="1"/>
</dbReference>
<dbReference type="eggNOG" id="ENOG502Z8UZ">
    <property type="taxonomic scope" value="Bacteria"/>
</dbReference>
<evidence type="ECO:0000256" key="3">
    <source>
        <dbReference type="ARBA" id="ARBA00023237"/>
    </source>
</evidence>
<name>I0APE4_IGNAJ</name>
<evidence type="ECO:0000256" key="2">
    <source>
        <dbReference type="ARBA" id="ARBA00023136"/>
    </source>
</evidence>
<dbReference type="HOGENOM" id="CLU_600832_0_0_10"/>
<dbReference type="OrthoDB" id="1489343at2"/>
<dbReference type="RefSeq" id="WP_014561987.1">
    <property type="nucleotide sequence ID" value="NC_017464.1"/>
</dbReference>
<accession>I0APE4</accession>
<keyword evidence="5" id="KW-1185">Reference proteome</keyword>
<protein>
    <recommendedName>
        <fullName evidence="6">DUF481 domain-containing protein</fullName>
    </recommendedName>
</protein>
<evidence type="ECO:0000256" key="1">
    <source>
        <dbReference type="ARBA" id="ARBA00004442"/>
    </source>
</evidence>
<gene>
    <name evidence="4" type="ordered locus">IALB_3148</name>
</gene>
<dbReference type="Proteomes" id="UP000007394">
    <property type="component" value="Chromosome"/>
</dbReference>
<dbReference type="KEGG" id="ial:IALB_3148"/>
<dbReference type="SUPFAM" id="SSF56935">
    <property type="entry name" value="Porins"/>
    <property type="match status" value="1"/>
</dbReference>
<keyword evidence="2" id="KW-0472">Membrane</keyword>
<comment type="subcellular location">
    <subcellularLocation>
        <location evidence="1">Cell outer membrane</location>
    </subcellularLocation>
</comment>
<dbReference type="InterPro" id="IPR036942">
    <property type="entry name" value="Beta-barrel_TonB_sf"/>
</dbReference>
<organism evidence="4 5">
    <name type="scientific">Ignavibacterium album (strain DSM 19864 / JCM 16511 / NBRC 101810 / Mat9-16)</name>
    <dbReference type="NCBI Taxonomy" id="945713"/>
    <lineage>
        <taxon>Bacteria</taxon>
        <taxon>Pseudomonadati</taxon>
        <taxon>Ignavibacteriota</taxon>
        <taxon>Ignavibacteria</taxon>
        <taxon>Ignavibacteriales</taxon>
        <taxon>Ignavibacteriaceae</taxon>
        <taxon>Ignavibacterium</taxon>
    </lineage>
</organism>
<dbReference type="EMBL" id="CP003418">
    <property type="protein sequence ID" value="AFH50851.1"/>
    <property type="molecule type" value="Genomic_DNA"/>
</dbReference>
<dbReference type="AlphaFoldDB" id="I0APE4"/>
<evidence type="ECO:0008006" key="6">
    <source>
        <dbReference type="Google" id="ProtNLM"/>
    </source>
</evidence>
<dbReference type="GO" id="GO:0009279">
    <property type="term" value="C:cell outer membrane"/>
    <property type="evidence" value="ECO:0007669"/>
    <property type="project" value="UniProtKB-SubCell"/>
</dbReference>
<proteinExistence type="predicted"/>
<evidence type="ECO:0000313" key="5">
    <source>
        <dbReference type="Proteomes" id="UP000007394"/>
    </source>
</evidence>
<keyword evidence="3" id="KW-0998">Cell outer membrane</keyword>
<reference evidence="4 5" key="1">
    <citation type="journal article" date="2012" name="Front. Microbiol.">
        <title>Complete genome of Ignavibacterium album, a metabolically versatile, flagellated, facultative anaerobe from the phylum Chlorobi.</title>
        <authorList>
            <person name="Liu Z."/>
            <person name="Frigaard N.-U."/>
            <person name="Vogl K."/>
            <person name="Iino T."/>
            <person name="Ohkuma M."/>
            <person name="Overmann J."/>
            <person name="Bryant D.A."/>
        </authorList>
    </citation>
    <scope>NUCLEOTIDE SEQUENCE [LARGE SCALE GENOMIC DNA]</scope>
    <source>
        <strain evidence="5">DSM 19864 / JCM 16511 / NBRC 101810 / Mat9-16</strain>
    </source>
</reference>
<evidence type="ECO:0000313" key="4">
    <source>
        <dbReference type="EMBL" id="AFH50851.1"/>
    </source>
</evidence>